<evidence type="ECO:0000256" key="4">
    <source>
        <dbReference type="ARBA" id="ARBA00022989"/>
    </source>
</evidence>
<dbReference type="Proteomes" id="UP000266305">
    <property type="component" value="Unassembled WGS sequence"/>
</dbReference>
<feature type="transmembrane region" description="Helical" evidence="6">
    <location>
        <begin position="213"/>
        <end position="230"/>
    </location>
</feature>
<dbReference type="Gene3D" id="1.10.3730.20">
    <property type="match status" value="2"/>
</dbReference>
<keyword evidence="4 6" id="KW-1133">Transmembrane helix</keyword>
<feature type="transmembrane region" description="Helical" evidence="6">
    <location>
        <begin position="269"/>
        <end position="286"/>
    </location>
</feature>
<name>A0AAX1URX9_CERSP</name>
<dbReference type="GO" id="GO:0016020">
    <property type="term" value="C:membrane"/>
    <property type="evidence" value="ECO:0007669"/>
    <property type="project" value="UniProtKB-SubCell"/>
</dbReference>
<comment type="similarity">
    <text evidence="2">Belongs to the drug/metabolite transporter (DMT) superfamily. 10 TMS drug/metabolite exporter (DME) (TC 2.A.7.3) family.</text>
</comment>
<accession>A0AAX1URX9</accession>
<feature type="transmembrane region" description="Helical" evidence="6">
    <location>
        <begin position="78"/>
        <end position="95"/>
    </location>
</feature>
<dbReference type="InterPro" id="IPR037185">
    <property type="entry name" value="EmrE-like"/>
</dbReference>
<sequence length="303" mass="32081">MSARPAVPSRTRTLEGVLWMLASGVSFVGVTGIVRYLGTDIPAAQGAFLRFAFGALFLLPTLVPVLRQGVPMSTLKLYGLRGAFHTAAVICWFYAMARIPVAEVTAIGYLNPVLVTVGAALFFSERLALRRILAVAVALVGALIVLRPGLRELSAGHLSQLCAATLFAGSYLLARRLSDVAGAGAIVAMMSATVTLGLLPFALLVWVPVGVDQLLWLALVAVFATAGHYCMTRAFGAAPLTVTQPVTFLQLLWATLLGALAFGERVDPFVLLGGGIIISAISYITWRESVLKRRASAVALENT</sequence>
<evidence type="ECO:0000313" key="9">
    <source>
        <dbReference type="Proteomes" id="UP000266305"/>
    </source>
</evidence>
<dbReference type="PANTHER" id="PTHR22911">
    <property type="entry name" value="ACYL-MALONYL CONDENSING ENZYME-RELATED"/>
    <property type="match status" value="1"/>
</dbReference>
<feature type="domain" description="EamA" evidence="7">
    <location>
        <begin position="16"/>
        <end position="146"/>
    </location>
</feature>
<feature type="domain" description="EamA" evidence="7">
    <location>
        <begin position="156"/>
        <end position="285"/>
    </location>
</feature>
<evidence type="ECO:0000256" key="5">
    <source>
        <dbReference type="ARBA" id="ARBA00023136"/>
    </source>
</evidence>
<protein>
    <submittedName>
        <fullName evidence="8">DMT family transporter</fullName>
    </submittedName>
</protein>
<evidence type="ECO:0000256" key="1">
    <source>
        <dbReference type="ARBA" id="ARBA00004141"/>
    </source>
</evidence>
<feature type="transmembrane region" description="Helical" evidence="6">
    <location>
        <begin position="132"/>
        <end position="150"/>
    </location>
</feature>
<feature type="transmembrane region" description="Helical" evidence="6">
    <location>
        <begin position="101"/>
        <end position="123"/>
    </location>
</feature>
<reference evidence="8 9" key="1">
    <citation type="submission" date="2018-08" db="EMBL/GenBank/DDBJ databases">
        <title>Draft genome sequence of Rhodobacter sphaeroides FY.</title>
        <authorList>
            <person name="Rayyan A."/>
            <person name="Meyer T.E."/>
            <person name="Kyndt J.A."/>
        </authorList>
    </citation>
    <scope>NUCLEOTIDE SEQUENCE [LARGE SCALE GENOMIC DNA]</scope>
    <source>
        <strain evidence="8 9">FY</strain>
    </source>
</reference>
<evidence type="ECO:0000313" key="8">
    <source>
        <dbReference type="EMBL" id="RHZ98798.1"/>
    </source>
</evidence>
<gene>
    <name evidence="8" type="ORF">D1114_01540</name>
</gene>
<feature type="transmembrane region" description="Helical" evidence="6">
    <location>
        <begin position="48"/>
        <end position="66"/>
    </location>
</feature>
<evidence type="ECO:0000256" key="2">
    <source>
        <dbReference type="ARBA" id="ARBA00009853"/>
    </source>
</evidence>
<comment type="subcellular location">
    <subcellularLocation>
        <location evidence="1">Membrane</location>
        <topology evidence="1">Multi-pass membrane protein</topology>
    </subcellularLocation>
</comment>
<keyword evidence="5 6" id="KW-0472">Membrane</keyword>
<dbReference type="SUPFAM" id="SSF103481">
    <property type="entry name" value="Multidrug resistance efflux transporter EmrE"/>
    <property type="match status" value="2"/>
</dbReference>
<dbReference type="InterPro" id="IPR000620">
    <property type="entry name" value="EamA_dom"/>
</dbReference>
<keyword evidence="3 6" id="KW-0812">Transmembrane</keyword>
<dbReference type="PANTHER" id="PTHR22911:SF6">
    <property type="entry name" value="SOLUTE CARRIER FAMILY 35 MEMBER G1"/>
    <property type="match status" value="1"/>
</dbReference>
<dbReference type="GeneID" id="3718303"/>
<evidence type="ECO:0000259" key="7">
    <source>
        <dbReference type="Pfam" id="PF00892"/>
    </source>
</evidence>
<comment type="caution">
    <text evidence="8">The sequence shown here is derived from an EMBL/GenBank/DDBJ whole genome shotgun (WGS) entry which is preliminary data.</text>
</comment>
<dbReference type="AlphaFoldDB" id="A0AAX1URX9"/>
<evidence type="ECO:0000256" key="3">
    <source>
        <dbReference type="ARBA" id="ARBA00022692"/>
    </source>
</evidence>
<feature type="transmembrane region" description="Helical" evidence="6">
    <location>
        <begin position="16"/>
        <end position="36"/>
    </location>
</feature>
<feature type="transmembrane region" description="Helical" evidence="6">
    <location>
        <begin position="242"/>
        <end position="263"/>
    </location>
</feature>
<organism evidence="8 9">
    <name type="scientific">Cereibacter sphaeroides</name>
    <name type="common">Rhodobacter sphaeroides</name>
    <dbReference type="NCBI Taxonomy" id="1063"/>
    <lineage>
        <taxon>Bacteria</taxon>
        <taxon>Pseudomonadati</taxon>
        <taxon>Pseudomonadota</taxon>
        <taxon>Alphaproteobacteria</taxon>
        <taxon>Rhodobacterales</taxon>
        <taxon>Paracoccaceae</taxon>
        <taxon>Cereibacter</taxon>
    </lineage>
</organism>
<dbReference type="RefSeq" id="WP_011338391.1">
    <property type="nucleotide sequence ID" value="NZ_BJXO01000002.1"/>
</dbReference>
<proteinExistence type="inferred from homology"/>
<dbReference type="EMBL" id="QWGP01000001">
    <property type="protein sequence ID" value="RHZ98798.1"/>
    <property type="molecule type" value="Genomic_DNA"/>
</dbReference>
<evidence type="ECO:0000256" key="6">
    <source>
        <dbReference type="SAM" id="Phobius"/>
    </source>
</evidence>
<feature type="transmembrane region" description="Helical" evidence="6">
    <location>
        <begin position="186"/>
        <end position="207"/>
    </location>
</feature>
<dbReference type="Pfam" id="PF00892">
    <property type="entry name" value="EamA"/>
    <property type="match status" value="2"/>
</dbReference>